<comment type="caution">
    <text evidence="1">The sequence shown here is derived from an EMBL/GenBank/DDBJ whole genome shotgun (WGS) entry which is preliminary data.</text>
</comment>
<dbReference type="EMBL" id="JAJTTC010000006">
    <property type="protein sequence ID" value="MCF0063948.1"/>
    <property type="molecule type" value="Genomic_DNA"/>
</dbReference>
<proteinExistence type="predicted"/>
<evidence type="ECO:0000313" key="1">
    <source>
        <dbReference type="EMBL" id="MCF0063948.1"/>
    </source>
</evidence>
<sequence length="51" mass="6113">MNPTARAKRTKFREERIYASVEEFVQMKNELARKQLEGVDLSFLNERKKPE</sequence>
<dbReference type="RefSeq" id="WP_234656849.1">
    <property type="nucleotide sequence ID" value="NZ_CP094997.1"/>
</dbReference>
<evidence type="ECO:0000313" key="2">
    <source>
        <dbReference type="Proteomes" id="UP001139000"/>
    </source>
</evidence>
<gene>
    <name evidence="1" type="ORF">LXM26_20700</name>
</gene>
<name>A0A9X1PQQ7_9BACT</name>
<organism evidence="1 2">
    <name type="scientific">Dyadobacter chenwenxiniae</name>
    <dbReference type="NCBI Taxonomy" id="2906456"/>
    <lineage>
        <taxon>Bacteria</taxon>
        <taxon>Pseudomonadati</taxon>
        <taxon>Bacteroidota</taxon>
        <taxon>Cytophagia</taxon>
        <taxon>Cytophagales</taxon>
        <taxon>Spirosomataceae</taxon>
        <taxon>Dyadobacter</taxon>
    </lineage>
</organism>
<reference evidence="1" key="1">
    <citation type="submission" date="2021-12" db="EMBL/GenBank/DDBJ databases">
        <title>Novel species in genus Dyadobacter.</title>
        <authorList>
            <person name="Ma C."/>
        </authorList>
    </citation>
    <scope>NUCLEOTIDE SEQUENCE</scope>
    <source>
        <strain evidence="1">LJ419</strain>
    </source>
</reference>
<dbReference type="Proteomes" id="UP001139000">
    <property type="component" value="Unassembled WGS sequence"/>
</dbReference>
<dbReference type="AlphaFoldDB" id="A0A9X1PQQ7"/>
<accession>A0A9X1PQQ7</accession>
<protein>
    <submittedName>
        <fullName evidence="1">Uncharacterized protein</fullName>
    </submittedName>
</protein>
<keyword evidence="2" id="KW-1185">Reference proteome</keyword>